<comment type="function">
    <text evidence="2">Removes the formyl group from the N-terminal Met of newly synthesized proteins. Requires at least a dipeptide for an efficient rate of reaction. N-terminal L-methionine is a prerequisite for activity but the enzyme has broad specificity at other positions.</text>
</comment>
<proteinExistence type="inferred from homology"/>
<feature type="binding site" evidence="2">
    <location>
        <position position="127"/>
    </location>
    <ligand>
        <name>Fe cation</name>
        <dbReference type="ChEBI" id="CHEBI:24875"/>
    </ligand>
</feature>
<keyword evidence="2 3" id="KW-0378">Hydrolase</keyword>
<evidence type="ECO:0000313" key="3">
    <source>
        <dbReference type="EMBL" id="ACT69367.1"/>
    </source>
</evidence>
<dbReference type="CDD" id="cd00487">
    <property type="entry name" value="Pep_deformylase"/>
    <property type="match status" value="1"/>
</dbReference>
<evidence type="ECO:0000313" key="4">
    <source>
        <dbReference type="Proteomes" id="UP000001627"/>
    </source>
</evidence>
<dbReference type="EC" id="3.5.1.88" evidence="2"/>
<feature type="active site" evidence="2">
    <location>
        <position position="170"/>
    </location>
</feature>
<accession>C6V4P2</accession>
<dbReference type="Pfam" id="PF01327">
    <property type="entry name" value="Pep_deformylase"/>
    <property type="match status" value="1"/>
</dbReference>
<evidence type="ECO:0000256" key="1">
    <source>
        <dbReference type="ARBA" id="ARBA00010759"/>
    </source>
</evidence>
<dbReference type="STRING" id="434131.NRI_0373"/>
<dbReference type="GO" id="GO:0042586">
    <property type="term" value="F:peptide deformylase activity"/>
    <property type="evidence" value="ECO:0007669"/>
    <property type="project" value="UniProtKB-UniRule"/>
</dbReference>
<dbReference type="HOGENOM" id="CLU_061901_2_2_5"/>
<dbReference type="AlphaFoldDB" id="C6V4P2"/>
<dbReference type="Gene3D" id="3.90.45.10">
    <property type="entry name" value="Peptide deformylase"/>
    <property type="match status" value="1"/>
</dbReference>
<dbReference type="Proteomes" id="UP000001627">
    <property type="component" value="Chromosome"/>
</dbReference>
<feature type="binding site" evidence="2">
    <location>
        <position position="173"/>
    </location>
    <ligand>
        <name>Fe cation</name>
        <dbReference type="ChEBI" id="CHEBI:24875"/>
    </ligand>
</feature>
<dbReference type="NCBIfam" id="NF001159">
    <property type="entry name" value="PRK00150.1-3"/>
    <property type="match status" value="1"/>
</dbReference>
<comment type="catalytic activity">
    <reaction evidence="2">
        <text>N-terminal N-formyl-L-methionyl-[peptide] + H2O = N-terminal L-methionyl-[peptide] + formate</text>
        <dbReference type="Rhea" id="RHEA:24420"/>
        <dbReference type="Rhea" id="RHEA-COMP:10639"/>
        <dbReference type="Rhea" id="RHEA-COMP:10640"/>
        <dbReference type="ChEBI" id="CHEBI:15377"/>
        <dbReference type="ChEBI" id="CHEBI:15740"/>
        <dbReference type="ChEBI" id="CHEBI:49298"/>
        <dbReference type="ChEBI" id="CHEBI:64731"/>
        <dbReference type="EC" id="3.5.1.88"/>
    </reaction>
</comment>
<dbReference type="InterPro" id="IPR023635">
    <property type="entry name" value="Peptide_deformylase"/>
</dbReference>
<evidence type="ECO:0000256" key="2">
    <source>
        <dbReference type="HAMAP-Rule" id="MF_00163"/>
    </source>
</evidence>
<dbReference type="PANTHER" id="PTHR10458:SF22">
    <property type="entry name" value="PEPTIDE DEFORMYLASE"/>
    <property type="match status" value="1"/>
</dbReference>
<keyword evidence="2" id="KW-0648">Protein biosynthesis</keyword>
<dbReference type="PIRSF" id="PIRSF004749">
    <property type="entry name" value="Pep_def"/>
    <property type="match status" value="1"/>
</dbReference>
<dbReference type="PANTHER" id="PTHR10458">
    <property type="entry name" value="PEPTIDE DEFORMYLASE"/>
    <property type="match status" value="1"/>
</dbReference>
<protein>
    <recommendedName>
        <fullName evidence="2">Peptide deformylase</fullName>
        <shortName evidence="2">PDF</shortName>
        <ecNumber evidence="2">3.5.1.88</ecNumber>
    </recommendedName>
    <alternativeName>
        <fullName evidence="2">Polypeptide deformylase</fullName>
    </alternativeName>
</protein>
<dbReference type="InterPro" id="IPR036821">
    <property type="entry name" value="Peptide_deformylase_sf"/>
</dbReference>
<keyword evidence="2" id="KW-0408">Iron</keyword>
<feature type="binding site" evidence="2">
    <location>
        <position position="169"/>
    </location>
    <ligand>
        <name>Fe cation</name>
        <dbReference type="ChEBI" id="CHEBI:24875"/>
    </ligand>
</feature>
<comment type="similarity">
    <text evidence="1 2">Belongs to the polypeptide deformylase family.</text>
</comment>
<dbReference type="GO" id="GO:0006412">
    <property type="term" value="P:translation"/>
    <property type="evidence" value="ECO:0007669"/>
    <property type="project" value="UniProtKB-UniRule"/>
</dbReference>
<keyword evidence="4" id="KW-1185">Reference proteome</keyword>
<dbReference type="eggNOG" id="COG0242">
    <property type="taxonomic scope" value="Bacteria"/>
</dbReference>
<dbReference type="HAMAP" id="MF_00163">
    <property type="entry name" value="Pep_deformylase"/>
    <property type="match status" value="1"/>
</dbReference>
<dbReference type="PRINTS" id="PR01576">
    <property type="entry name" value="PDEFORMYLASE"/>
</dbReference>
<dbReference type="SUPFAM" id="SSF56420">
    <property type="entry name" value="Peptide deformylase"/>
    <property type="match status" value="1"/>
</dbReference>
<dbReference type="NCBIfam" id="TIGR00079">
    <property type="entry name" value="pept_deformyl"/>
    <property type="match status" value="1"/>
</dbReference>
<comment type="cofactor">
    <cofactor evidence="2">
        <name>Fe(2+)</name>
        <dbReference type="ChEBI" id="CHEBI:29033"/>
    </cofactor>
    <text evidence="2">Binds 1 Fe(2+) ion.</text>
</comment>
<dbReference type="GO" id="GO:0046872">
    <property type="term" value="F:metal ion binding"/>
    <property type="evidence" value="ECO:0007669"/>
    <property type="project" value="UniProtKB-KW"/>
</dbReference>
<reference evidence="3 4" key="1">
    <citation type="journal article" date="2009" name="Nucleic Acids Res.">
        <title>Analysis of complete genome sequence of Neorickettsia risticii: causative agent of Potomac horse fever.</title>
        <authorList>
            <person name="Lin M."/>
            <person name="Zhang C."/>
            <person name="Gibson K."/>
            <person name="Rikihisa Y."/>
        </authorList>
    </citation>
    <scope>NUCLEOTIDE SEQUENCE [LARGE SCALE GENOMIC DNA]</scope>
    <source>
        <strain evidence="3 4">Illinois</strain>
    </source>
</reference>
<dbReference type="KEGG" id="nri:NRI_0373"/>
<keyword evidence="2" id="KW-0479">Metal-binding</keyword>
<gene>
    <name evidence="2 3" type="primary">def</name>
    <name evidence="3" type="ordered locus">NRI_0373</name>
</gene>
<name>C6V4P2_NEORI</name>
<organism evidence="3 4">
    <name type="scientific">Neorickettsia risticii (strain Illinois)</name>
    <dbReference type="NCBI Taxonomy" id="434131"/>
    <lineage>
        <taxon>Bacteria</taxon>
        <taxon>Pseudomonadati</taxon>
        <taxon>Pseudomonadota</taxon>
        <taxon>Alphaproteobacteria</taxon>
        <taxon>Rickettsiales</taxon>
        <taxon>Anaplasmataceae</taxon>
        <taxon>Neorickettsia</taxon>
    </lineage>
</organism>
<dbReference type="EMBL" id="CP001431">
    <property type="protein sequence ID" value="ACT69367.1"/>
    <property type="molecule type" value="Genomic_DNA"/>
</dbReference>
<sequence length="205" mass="23199">MRKGFCSARSRAFYFSFFLPMALLKLVIEPDPILHKVSGNVVGVSDEKREFLDDMLETMYHYTGIGLAAVQVGVLERIIVVDVPPDKEWHSSPLNHVGYESSGGPYYLVNPEIIEFSRNLVSADEGCLSLPEQNYEIVRPDAVVVKYLNYNGEECLLKANGWLARCIQHEVDHLDGKLYVSHLSKLKYDLATKKAAKIKKRHSEV</sequence>